<evidence type="ECO:0000256" key="8">
    <source>
        <dbReference type="PIRNR" id="PIRNR038996"/>
    </source>
</evidence>
<evidence type="ECO:0000256" key="5">
    <source>
        <dbReference type="ARBA" id="ARBA00022643"/>
    </source>
</evidence>
<evidence type="ECO:0000256" key="2">
    <source>
        <dbReference type="ARBA" id="ARBA00005267"/>
    </source>
</evidence>
<evidence type="ECO:0000259" key="9">
    <source>
        <dbReference type="PROSITE" id="PS50902"/>
    </source>
</evidence>
<evidence type="ECO:0000256" key="7">
    <source>
        <dbReference type="ARBA" id="ARBA00023231"/>
    </source>
</evidence>
<dbReference type="PRINTS" id="PR00369">
    <property type="entry name" value="FLAVODOXIN"/>
</dbReference>
<organism evidence="10 11">
    <name type="scientific">Duncaniella muris</name>
    <dbReference type="NCBI Taxonomy" id="2094150"/>
    <lineage>
        <taxon>Bacteria</taxon>
        <taxon>Pseudomonadati</taxon>
        <taxon>Bacteroidota</taxon>
        <taxon>Bacteroidia</taxon>
        <taxon>Bacteroidales</taxon>
        <taxon>Muribaculaceae</taxon>
        <taxon>Duncaniella</taxon>
    </lineage>
</organism>
<dbReference type="InterPro" id="IPR050619">
    <property type="entry name" value="Flavodoxin"/>
</dbReference>
<evidence type="ECO:0000256" key="1">
    <source>
        <dbReference type="ARBA" id="ARBA00001917"/>
    </source>
</evidence>
<dbReference type="Proteomes" id="UP000244905">
    <property type="component" value="Unassembled WGS sequence"/>
</dbReference>
<dbReference type="EMBL" id="PUEC01000001">
    <property type="protein sequence ID" value="PWB04462.1"/>
    <property type="molecule type" value="Genomic_DNA"/>
</dbReference>
<dbReference type="InterPro" id="IPR001226">
    <property type="entry name" value="Flavodoxin_CS"/>
</dbReference>
<dbReference type="PANTHER" id="PTHR42809:SF1">
    <property type="entry name" value="FLAVODOXIN 1"/>
    <property type="match status" value="1"/>
</dbReference>
<dbReference type="InterPro" id="IPR029039">
    <property type="entry name" value="Flavoprotein-like_sf"/>
</dbReference>
<reference evidence="11" key="1">
    <citation type="submission" date="2018-02" db="EMBL/GenBank/DDBJ databases">
        <authorList>
            <person name="Clavel T."/>
            <person name="Strowig T."/>
        </authorList>
    </citation>
    <scope>NUCLEOTIDE SEQUENCE [LARGE SCALE GENOMIC DNA]</scope>
    <source>
        <strain evidence="11">DSM 103720</strain>
    </source>
</reference>
<dbReference type="PANTHER" id="PTHR42809">
    <property type="entry name" value="FLAVODOXIN 2"/>
    <property type="match status" value="1"/>
</dbReference>
<keyword evidence="7" id="KW-0535">Nitrogen fixation</keyword>
<evidence type="ECO:0000313" key="11">
    <source>
        <dbReference type="Proteomes" id="UP000244905"/>
    </source>
</evidence>
<gene>
    <name evidence="10" type="ORF">C5O23_00660</name>
</gene>
<dbReference type="NCBIfam" id="NF006739">
    <property type="entry name" value="PRK09267.1-5"/>
    <property type="match status" value="1"/>
</dbReference>
<dbReference type="GO" id="GO:0009055">
    <property type="term" value="F:electron transfer activity"/>
    <property type="evidence" value="ECO:0007669"/>
    <property type="project" value="UniProtKB-UniRule"/>
</dbReference>
<sequence>MKKIGIFYGTTTGSTLEVAEMIARELNVSPQDVHDVARTAPSDVAGYDVIILGASTWGAGDLQEDMAGFLDGLQSLDLEGKEVAIFGCGDESMADTFCNSVGEIYHRLHDTKAMFIAPFSNDGYHYDHSASDVNGMIVGLCIDNVNHPEKTEARVKAWCEEIKKECE</sequence>
<dbReference type="PROSITE" id="PS50902">
    <property type="entry name" value="FLAVODOXIN_LIKE"/>
    <property type="match status" value="1"/>
</dbReference>
<keyword evidence="3 8" id="KW-0813">Transport</keyword>
<protein>
    <recommendedName>
        <fullName evidence="8">Flavodoxin</fullName>
    </recommendedName>
</protein>
<dbReference type="RefSeq" id="WP_107031018.1">
    <property type="nucleotide sequence ID" value="NZ_CAOLYA010000001.1"/>
</dbReference>
<dbReference type="InterPro" id="IPR010086">
    <property type="entry name" value="Flavodoxin_lc"/>
</dbReference>
<name>A0A2V1IUH5_9BACT</name>
<evidence type="ECO:0000313" key="10">
    <source>
        <dbReference type="EMBL" id="PWB04462.1"/>
    </source>
</evidence>
<dbReference type="GeneID" id="82524859"/>
<dbReference type="Pfam" id="PF00258">
    <property type="entry name" value="Flavodoxin_1"/>
    <property type="match status" value="1"/>
</dbReference>
<dbReference type="AlphaFoldDB" id="A0A2V1IUH5"/>
<evidence type="ECO:0000256" key="6">
    <source>
        <dbReference type="ARBA" id="ARBA00022982"/>
    </source>
</evidence>
<dbReference type="InterPro" id="IPR008254">
    <property type="entry name" value="Flavodoxin/NO_synth"/>
</dbReference>
<comment type="function">
    <text evidence="8">Low-potential electron donor to a number of redox enzymes.</text>
</comment>
<keyword evidence="5 8" id="KW-0288">FMN</keyword>
<evidence type="ECO:0000256" key="4">
    <source>
        <dbReference type="ARBA" id="ARBA00022630"/>
    </source>
</evidence>
<keyword evidence="11" id="KW-1185">Reference proteome</keyword>
<comment type="similarity">
    <text evidence="2 8">Belongs to the flavodoxin family.</text>
</comment>
<dbReference type="Gene3D" id="3.40.50.360">
    <property type="match status" value="1"/>
</dbReference>
<keyword evidence="4 8" id="KW-0285">Flavoprotein</keyword>
<dbReference type="SUPFAM" id="SSF52218">
    <property type="entry name" value="Flavoproteins"/>
    <property type="match status" value="1"/>
</dbReference>
<dbReference type="GO" id="GO:0010181">
    <property type="term" value="F:FMN binding"/>
    <property type="evidence" value="ECO:0007669"/>
    <property type="project" value="UniProtKB-UniRule"/>
</dbReference>
<dbReference type="NCBIfam" id="TIGR01752">
    <property type="entry name" value="flav_long"/>
    <property type="match status" value="1"/>
</dbReference>
<dbReference type="PIRSF" id="PIRSF038996">
    <property type="entry name" value="FldA"/>
    <property type="match status" value="1"/>
</dbReference>
<comment type="cofactor">
    <cofactor evidence="1 8">
        <name>FMN</name>
        <dbReference type="ChEBI" id="CHEBI:58210"/>
    </cofactor>
</comment>
<keyword evidence="6 8" id="KW-0249">Electron transport</keyword>
<proteinExistence type="inferred from homology"/>
<comment type="caution">
    <text evidence="10">The sequence shown here is derived from an EMBL/GenBank/DDBJ whole genome shotgun (WGS) entry which is preliminary data.</text>
</comment>
<dbReference type="PROSITE" id="PS00201">
    <property type="entry name" value="FLAVODOXIN"/>
    <property type="match status" value="1"/>
</dbReference>
<accession>A0A2V1IUH5</accession>
<feature type="domain" description="Flavodoxin-like" evidence="9">
    <location>
        <begin position="4"/>
        <end position="163"/>
    </location>
</feature>
<dbReference type="InterPro" id="IPR001094">
    <property type="entry name" value="Flavdoxin-like"/>
</dbReference>
<evidence type="ECO:0000256" key="3">
    <source>
        <dbReference type="ARBA" id="ARBA00022448"/>
    </source>
</evidence>